<dbReference type="AlphaFoldDB" id="A0A381NJM3"/>
<dbReference type="EMBL" id="UINC01000404">
    <property type="protein sequence ID" value="SUZ54731.1"/>
    <property type="molecule type" value="Genomic_DNA"/>
</dbReference>
<sequence length="42" mass="4825">MSEEDAISGPLSAVFDCSQQRDLLAFFLIPLKMVNQRNNYVY</sequence>
<evidence type="ECO:0000313" key="1">
    <source>
        <dbReference type="EMBL" id="SUZ54731.1"/>
    </source>
</evidence>
<organism evidence="1">
    <name type="scientific">marine metagenome</name>
    <dbReference type="NCBI Taxonomy" id="408172"/>
    <lineage>
        <taxon>unclassified sequences</taxon>
        <taxon>metagenomes</taxon>
        <taxon>ecological metagenomes</taxon>
    </lineage>
</organism>
<protein>
    <submittedName>
        <fullName evidence="1">Uncharacterized protein</fullName>
    </submittedName>
</protein>
<accession>A0A381NJM3</accession>
<proteinExistence type="predicted"/>
<name>A0A381NJM3_9ZZZZ</name>
<gene>
    <name evidence="1" type="ORF">METZ01_LOCUS7585</name>
</gene>
<reference evidence="1" key="1">
    <citation type="submission" date="2018-05" db="EMBL/GenBank/DDBJ databases">
        <authorList>
            <person name="Lanie J.A."/>
            <person name="Ng W.-L."/>
            <person name="Kazmierczak K.M."/>
            <person name="Andrzejewski T.M."/>
            <person name="Davidsen T.M."/>
            <person name="Wayne K.J."/>
            <person name="Tettelin H."/>
            <person name="Glass J.I."/>
            <person name="Rusch D."/>
            <person name="Podicherti R."/>
            <person name="Tsui H.-C.T."/>
            <person name="Winkler M.E."/>
        </authorList>
    </citation>
    <scope>NUCLEOTIDE SEQUENCE</scope>
</reference>